<dbReference type="AlphaFoldDB" id="A0A2A7MQN1"/>
<dbReference type="EMBL" id="PDCP01000112">
    <property type="protein sequence ID" value="PEG33458.1"/>
    <property type="molecule type" value="Genomic_DNA"/>
</dbReference>
<organism evidence="2 3">
    <name type="scientific">Mycolicibacterium agri</name>
    <name type="common">Mycobacterium agri</name>
    <dbReference type="NCBI Taxonomy" id="36811"/>
    <lineage>
        <taxon>Bacteria</taxon>
        <taxon>Bacillati</taxon>
        <taxon>Actinomycetota</taxon>
        <taxon>Actinomycetes</taxon>
        <taxon>Mycobacteriales</taxon>
        <taxon>Mycobacteriaceae</taxon>
        <taxon>Mycolicibacterium</taxon>
    </lineage>
</organism>
<dbReference type="Gene3D" id="3.30.460.10">
    <property type="entry name" value="Beta Polymerase, domain 2"/>
    <property type="match status" value="1"/>
</dbReference>
<dbReference type="SUPFAM" id="SSF81301">
    <property type="entry name" value="Nucleotidyltransferase"/>
    <property type="match status" value="1"/>
</dbReference>
<evidence type="ECO:0000313" key="3">
    <source>
        <dbReference type="Proteomes" id="UP000220914"/>
    </source>
</evidence>
<keyword evidence="2" id="KW-0808">Transferase</keyword>
<dbReference type="GO" id="GO:0016740">
    <property type="term" value="F:transferase activity"/>
    <property type="evidence" value="ECO:0007669"/>
    <property type="project" value="UniProtKB-KW"/>
</dbReference>
<dbReference type="InterPro" id="IPR007344">
    <property type="entry name" value="GrpB/CoaE"/>
</dbReference>
<dbReference type="Proteomes" id="UP000220914">
    <property type="component" value="Unassembled WGS sequence"/>
</dbReference>
<sequence length="181" mass="19950">MSAEEPWVQVVAYDRRWAKYYQAESAAISTALGDYASGIQHFGSTAVPGLIAKPIVDILVGVQPGSGPHAAIEGLAALGYEYLGEDGRRPGRYFWRKRGLSNFNVSVVPYLGVLWVSNLAVRDFLRNHPEWVDRYGRVKLDAAAAAGTSMLGYQDHKRKFVDELRAAALAWAADSRHSQLD</sequence>
<keyword evidence="3" id="KW-1185">Reference proteome</keyword>
<dbReference type="OrthoDB" id="9799092at2"/>
<keyword evidence="1" id="KW-0173">Coenzyme A biosynthesis</keyword>
<gene>
    <name evidence="2" type="ORF">CQY20_30665</name>
</gene>
<dbReference type="PANTHER" id="PTHR34822:SF1">
    <property type="entry name" value="GRPB FAMILY PROTEIN"/>
    <property type="match status" value="1"/>
</dbReference>
<name>A0A2A7MQN1_MYCAG</name>
<dbReference type="Pfam" id="PF04229">
    <property type="entry name" value="GrpB"/>
    <property type="match status" value="1"/>
</dbReference>
<reference evidence="2 3" key="1">
    <citation type="submission" date="2017-10" db="EMBL/GenBank/DDBJ databases">
        <title>The new phylogeny of genus Mycobacterium.</title>
        <authorList>
            <person name="Tortoli E."/>
            <person name="Trovato A."/>
            <person name="Cirillo D.M."/>
        </authorList>
    </citation>
    <scope>NUCLEOTIDE SEQUENCE [LARGE SCALE GENOMIC DNA]</scope>
    <source>
        <strain evidence="2 3">CCUG37673</strain>
    </source>
</reference>
<evidence type="ECO:0000313" key="2">
    <source>
        <dbReference type="EMBL" id="PEG33458.1"/>
    </source>
</evidence>
<dbReference type="GO" id="GO:0015937">
    <property type="term" value="P:coenzyme A biosynthetic process"/>
    <property type="evidence" value="ECO:0007669"/>
    <property type="project" value="UniProtKB-KW"/>
</dbReference>
<protein>
    <submittedName>
        <fullName evidence="2">Nucleotidyltransferase</fullName>
    </submittedName>
</protein>
<dbReference type="RefSeq" id="WP_097944625.1">
    <property type="nucleotide sequence ID" value="NZ_PDCP01000112.1"/>
</dbReference>
<dbReference type="InterPro" id="IPR043519">
    <property type="entry name" value="NT_sf"/>
</dbReference>
<evidence type="ECO:0000256" key="1">
    <source>
        <dbReference type="ARBA" id="ARBA00022993"/>
    </source>
</evidence>
<accession>A0A2A7MQN1</accession>
<dbReference type="PANTHER" id="PTHR34822">
    <property type="entry name" value="GRPB DOMAIN PROTEIN (AFU_ORTHOLOGUE AFUA_1G01530)"/>
    <property type="match status" value="1"/>
</dbReference>
<proteinExistence type="predicted"/>
<comment type="caution">
    <text evidence="2">The sequence shown here is derived from an EMBL/GenBank/DDBJ whole genome shotgun (WGS) entry which is preliminary data.</text>
</comment>